<accession>A0A9P9EG64</accession>
<dbReference type="Pfam" id="PF06985">
    <property type="entry name" value="HET"/>
    <property type="match status" value="1"/>
</dbReference>
<dbReference type="InterPro" id="IPR010730">
    <property type="entry name" value="HET"/>
</dbReference>
<reference evidence="2" key="1">
    <citation type="journal article" date="2021" name="Nat. Commun.">
        <title>Genetic determinants of endophytism in the Arabidopsis root mycobiome.</title>
        <authorList>
            <person name="Mesny F."/>
            <person name="Miyauchi S."/>
            <person name="Thiergart T."/>
            <person name="Pickel B."/>
            <person name="Atanasova L."/>
            <person name="Karlsson M."/>
            <person name="Huettel B."/>
            <person name="Barry K.W."/>
            <person name="Haridas S."/>
            <person name="Chen C."/>
            <person name="Bauer D."/>
            <person name="Andreopoulos W."/>
            <person name="Pangilinan J."/>
            <person name="LaButti K."/>
            <person name="Riley R."/>
            <person name="Lipzen A."/>
            <person name="Clum A."/>
            <person name="Drula E."/>
            <person name="Henrissat B."/>
            <person name="Kohler A."/>
            <person name="Grigoriev I.V."/>
            <person name="Martin F.M."/>
            <person name="Hacquard S."/>
        </authorList>
    </citation>
    <scope>NUCLEOTIDE SEQUENCE</scope>
    <source>
        <strain evidence="2">MPI-CAGE-AT-0021</strain>
    </source>
</reference>
<dbReference type="OrthoDB" id="5125733at2759"/>
<name>A0A9P9EG64_9HYPO</name>
<evidence type="ECO:0000259" key="1">
    <source>
        <dbReference type="Pfam" id="PF06985"/>
    </source>
</evidence>
<dbReference type="AlphaFoldDB" id="A0A9P9EG64"/>
<dbReference type="PANTHER" id="PTHR33112">
    <property type="entry name" value="DOMAIN PROTEIN, PUTATIVE-RELATED"/>
    <property type="match status" value="1"/>
</dbReference>
<evidence type="ECO:0000313" key="2">
    <source>
        <dbReference type="EMBL" id="KAH7136867.1"/>
    </source>
</evidence>
<dbReference type="EMBL" id="JAGMUU010000016">
    <property type="protein sequence ID" value="KAH7136867.1"/>
    <property type="molecule type" value="Genomic_DNA"/>
</dbReference>
<evidence type="ECO:0000313" key="3">
    <source>
        <dbReference type="Proteomes" id="UP000717696"/>
    </source>
</evidence>
<sequence>MEQRLLVLKATNPPFRRKYFSIEAPHTCEHCQDEAIQIDIRSTTTRCFDCLWTGVGKAAADPLYIVCGGCDKLLANSDLVDYLANLTHSPSEAIVASESGCALYELLVDSFLLAESNSTGEWTNAKSRFSNDSNRFALHSQSFVSDPQAICSLNLRLGRVGDTSGMALAELDIWTTASSKASTLISSRPYEQDVKSESSIQFSRRCLKTCLETHYRCRGRLTLDSDRQARRTGYAMVQESSETDDIPSRLLHIAPDMGPSHIKLIEVRHLTDEKKREISEAGFVALSYCWGGDQLGKLTTANYARLMNGFDTLETMQTIQDAVWVAREIGLEYLWVDSLCILQDDAQDKEREIARMGQYYGGATVTICAASASKANEGFLHTRASPSYAAGSIRLPLRNKNGDSEGDVLLLREDPDLVEPTTTRGWTMQESLLSRRILTFTQRQIYWCCVNSYAGCGGTIVDLVDRVTGGQESLVENIHPMGSMMDRNTLSRWTLLLEQYTRRQLGFEGDKLLAFSAVAADTADACKSRGEDVIYLAGLLVEHKDQYSWLHQLLWFSYPRATDSTRPGAYRAPSWSWAAVDGSVGIGSNRVTETVQHVAMTASVEDYFVHLSDPDSPFGSVLGGHLTLWAKKLSAADCIKSSLPTQVMLDWTVVENERHSPARVEFFPDANEDIQPLQDQVSGQNSPSGHTFSLICLYEELTTSSSSSPGIIAVGLIVSAGPGTEVQTYTRIGIFRVRGGMDTHGHEVNTEASGIFRHVEKQCLRIV</sequence>
<comment type="caution">
    <text evidence="2">The sequence shown here is derived from an EMBL/GenBank/DDBJ whole genome shotgun (WGS) entry which is preliminary data.</text>
</comment>
<gene>
    <name evidence="2" type="ORF">B0J13DRAFT_449019</name>
</gene>
<organism evidence="2 3">
    <name type="scientific">Dactylonectria estremocensis</name>
    <dbReference type="NCBI Taxonomy" id="1079267"/>
    <lineage>
        <taxon>Eukaryota</taxon>
        <taxon>Fungi</taxon>
        <taxon>Dikarya</taxon>
        <taxon>Ascomycota</taxon>
        <taxon>Pezizomycotina</taxon>
        <taxon>Sordariomycetes</taxon>
        <taxon>Hypocreomycetidae</taxon>
        <taxon>Hypocreales</taxon>
        <taxon>Nectriaceae</taxon>
        <taxon>Dactylonectria</taxon>
    </lineage>
</organism>
<protein>
    <submittedName>
        <fullName evidence="2">Heterokaryon incompatibility protein-domain-containing protein</fullName>
    </submittedName>
</protein>
<keyword evidence="3" id="KW-1185">Reference proteome</keyword>
<proteinExistence type="predicted"/>
<feature type="domain" description="Heterokaryon incompatibility" evidence="1">
    <location>
        <begin position="283"/>
        <end position="430"/>
    </location>
</feature>
<dbReference type="Proteomes" id="UP000717696">
    <property type="component" value="Unassembled WGS sequence"/>
</dbReference>
<dbReference type="PANTHER" id="PTHR33112:SF16">
    <property type="entry name" value="HETEROKARYON INCOMPATIBILITY DOMAIN-CONTAINING PROTEIN"/>
    <property type="match status" value="1"/>
</dbReference>